<comment type="caution">
    <text evidence="4">The sequence shown here is derived from an EMBL/GenBank/DDBJ whole genome shotgun (WGS) entry which is preliminary data.</text>
</comment>
<gene>
    <name evidence="4" type="ORF">NJ959_07895</name>
</gene>
<evidence type="ECO:0000256" key="2">
    <source>
        <dbReference type="PROSITE-ProRule" id="PRU00169"/>
    </source>
</evidence>
<keyword evidence="1 2" id="KW-0597">Phosphoprotein</keyword>
<dbReference type="InterPro" id="IPR001789">
    <property type="entry name" value="Sig_transdc_resp-reg_receiver"/>
</dbReference>
<protein>
    <submittedName>
        <fullName evidence="4">Response regulator</fullName>
    </submittedName>
</protein>
<dbReference type="PANTHER" id="PTHR44591:SF19">
    <property type="entry name" value="TWO-COMPONENT RESPONSE REGULATOR-RELATED"/>
    <property type="match status" value="1"/>
</dbReference>
<organism evidence="4 5">
    <name type="scientific">Limnofasciculus baicalensis BBK-W-15</name>
    <dbReference type="NCBI Taxonomy" id="2699891"/>
    <lineage>
        <taxon>Bacteria</taxon>
        <taxon>Bacillati</taxon>
        <taxon>Cyanobacteriota</taxon>
        <taxon>Cyanophyceae</taxon>
        <taxon>Coleofasciculales</taxon>
        <taxon>Coleofasciculaceae</taxon>
        <taxon>Limnofasciculus</taxon>
        <taxon>Limnofasciculus baicalensis</taxon>
    </lineage>
</organism>
<dbReference type="PROSITE" id="PS50110">
    <property type="entry name" value="RESPONSE_REGULATORY"/>
    <property type="match status" value="1"/>
</dbReference>
<dbReference type="AlphaFoldDB" id="A0AAE3GQV0"/>
<dbReference type="EMBL" id="JAMZMM010000053">
    <property type="protein sequence ID" value="MCP2728397.1"/>
    <property type="molecule type" value="Genomic_DNA"/>
</dbReference>
<reference evidence="4" key="1">
    <citation type="submission" date="2022-06" db="EMBL/GenBank/DDBJ databases">
        <title>New cyanobacteria of genus Symplocastrum in benthos of Lake Baikal.</title>
        <authorList>
            <person name="Sorokovikova E."/>
            <person name="Tikhonova I."/>
            <person name="Krasnopeev A."/>
            <person name="Evseev P."/>
            <person name="Gladkikh A."/>
            <person name="Belykh O."/>
        </authorList>
    </citation>
    <scope>NUCLEOTIDE SEQUENCE</scope>
    <source>
        <strain evidence="4">BBK-W-15</strain>
    </source>
</reference>
<evidence type="ECO:0000259" key="3">
    <source>
        <dbReference type="PROSITE" id="PS50110"/>
    </source>
</evidence>
<accession>A0AAE3GQV0</accession>
<dbReference type="InterPro" id="IPR050595">
    <property type="entry name" value="Bact_response_regulator"/>
</dbReference>
<evidence type="ECO:0000256" key="1">
    <source>
        <dbReference type="ARBA" id="ARBA00022553"/>
    </source>
</evidence>
<name>A0AAE3GQV0_9CYAN</name>
<feature type="modified residue" description="4-aspartylphosphate" evidence="2">
    <location>
        <position position="62"/>
    </location>
</feature>
<sequence>MCQAAILCVDDEVLVLESIEIELKKTFKDDYLYEFAESADEALEIIDELIEDGVDIVVIVSDWLMPGMKGDELLVTVHRKYPRIITIMLTGQADLAAIERAKNQAQLHALLHKPWDTQELIAAIKSGLAKL</sequence>
<dbReference type="Gene3D" id="3.40.50.2300">
    <property type="match status" value="1"/>
</dbReference>
<dbReference type="Proteomes" id="UP001204953">
    <property type="component" value="Unassembled WGS sequence"/>
</dbReference>
<dbReference type="InterPro" id="IPR011006">
    <property type="entry name" value="CheY-like_superfamily"/>
</dbReference>
<evidence type="ECO:0000313" key="5">
    <source>
        <dbReference type="Proteomes" id="UP001204953"/>
    </source>
</evidence>
<evidence type="ECO:0000313" key="4">
    <source>
        <dbReference type="EMBL" id="MCP2728397.1"/>
    </source>
</evidence>
<feature type="domain" description="Response regulatory" evidence="3">
    <location>
        <begin position="5"/>
        <end position="128"/>
    </location>
</feature>
<dbReference type="Pfam" id="PF00072">
    <property type="entry name" value="Response_reg"/>
    <property type="match status" value="1"/>
</dbReference>
<keyword evidence="5" id="KW-1185">Reference proteome</keyword>
<dbReference type="RefSeq" id="WP_254011195.1">
    <property type="nucleotide sequence ID" value="NZ_JAMZMM010000053.1"/>
</dbReference>
<proteinExistence type="predicted"/>
<dbReference type="GO" id="GO:0000160">
    <property type="term" value="P:phosphorelay signal transduction system"/>
    <property type="evidence" value="ECO:0007669"/>
    <property type="project" value="InterPro"/>
</dbReference>
<dbReference type="SUPFAM" id="SSF52172">
    <property type="entry name" value="CheY-like"/>
    <property type="match status" value="1"/>
</dbReference>
<dbReference type="SMART" id="SM00448">
    <property type="entry name" value="REC"/>
    <property type="match status" value="1"/>
</dbReference>
<dbReference type="PANTHER" id="PTHR44591">
    <property type="entry name" value="STRESS RESPONSE REGULATOR PROTEIN 1"/>
    <property type="match status" value="1"/>
</dbReference>